<dbReference type="InterPro" id="IPR036390">
    <property type="entry name" value="WH_DNA-bd_sf"/>
</dbReference>
<dbReference type="SUPFAM" id="SSF55781">
    <property type="entry name" value="GAF domain-like"/>
    <property type="match status" value="1"/>
</dbReference>
<name>A0A1X9MJ70_9BACI</name>
<dbReference type="InterPro" id="IPR029016">
    <property type="entry name" value="GAF-like_dom_sf"/>
</dbReference>
<feature type="domain" description="IclR-ED" evidence="5">
    <location>
        <begin position="65"/>
        <end position="242"/>
    </location>
</feature>
<evidence type="ECO:0000256" key="3">
    <source>
        <dbReference type="ARBA" id="ARBA00023163"/>
    </source>
</evidence>
<evidence type="ECO:0000256" key="2">
    <source>
        <dbReference type="ARBA" id="ARBA00023125"/>
    </source>
</evidence>
<dbReference type="InterPro" id="IPR014757">
    <property type="entry name" value="Tscrpt_reg_IclR_C"/>
</dbReference>
<evidence type="ECO:0000259" key="4">
    <source>
        <dbReference type="PROSITE" id="PS51077"/>
    </source>
</evidence>
<feature type="domain" description="HTH iclR-type" evidence="4">
    <location>
        <begin position="1"/>
        <end position="64"/>
    </location>
</feature>
<dbReference type="SUPFAM" id="SSF46785">
    <property type="entry name" value="Winged helix' DNA-binding domain"/>
    <property type="match status" value="1"/>
</dbReference>
<protein>
    <submittedName>
        <fullName evidence="6">HTH-type transcriptional regulator KipR</fullName>
    </submittedName>
</protein>
<dbReference type="Gene3D" id="3.30.450.40">
    <property type="match status" value="1"/>
</dbReference>
<dbReference type="Pfam" id="PF01614">
    <property type="entry name" value="IclR_C"/>
    <property type="match status" value="1"/>
</dbReference>
<evidence type="ECO:0000313" key="6">
    <source>
        <dbReference type="EMBL" id="ARK32343.1"/>
    </source>
</evidence>
<dbReference type="InterPro" id="IPR050707">
    <property type="entry name" value="HTH_MetabolicPath_Reg"/>
</dbReference>
<dbReference type="SMART" id="SM00346">
    <property type="entry name" value="HTH_ICLR"/>
    <property type="match status" value="1"/>
</dbReference>
<evidence type="ECO:0000313" key="7">
    <source>
        <dbReference type="Proteomes" id="UP000193006"/>
    </source>
</evidence>
<dbReference type="PANTHER" id="PTHR30136">
    <property type="entry name" value="HELIX-TURN-HELIX TRANSCRIPTIONAL REGULATOR, ICLR FAMILY"/>
    <property type="match status" value="1"/>
</dbReference>
<dbReference type="RefSeq" id="WP_066157167.1">
    <property type="nucleotide sequence ID" value="NZ_CP020814.1"/>
</dbReference>
<keyword evidence="2" id="KW-0238">DNA-binding</keyword>
<dbReference type="EMBL" id="CP020814">
    <property type="protein sequence ID" value="ARK32343.1"/>
    <property type="molecule type" value="Genomic_DNA"/>
</dbReference>
<dbReference type="GO" id="GO:0003700">
    <property type="term" value="F:DNA-binding transcription factor activity"/>
    <property type="evidence" value="ECO:0007669"/>
    <property type="project" value="TreeGrafter"/>
</dbReference>
<reference evidence="6 7" key="1">
    <citation type="submission" date="2017-04" db="EMBL/GenBank/DDBJ databases">
        <title>Bacillus krulwichiae AM31D Genome sequencing and assembly.</title>
        <authorList>
            <person name="Krulwich T.A."/>
            <person name="Anastor L."/>
            <person name="Ehrlich R."/>
            <person name="Ehrlich G.D."/>
            <person name="Janto B."/>
        </authorList>
    </citation>
    <scope>NUCLEOTIDE SEQUENCE [LARGE SCALE GENOMIC DNA]</scope>
    <source>
        <strain evidence="6 7">AM31D</strain>
    </source>
</reference>
<dbReference type="InterPro" id="IPR005471">
    <property type="entry name" value="Tscrpt_reg_IclR_N"/>
</dbReference>
<dbReference type="PANTHER" id="PTHR30136:SF24">
    <property type="entry name" value="HTH-TYPE TRANSCRIPTIONAL REPRESSOR ALLR"/>
    <property type="match status" value="1"/>
</dbReference>
<dbReference type="STRING" id="199441.BkAM31D_22175"/>
<dbReference type="Pfam" id="PF09339">
    <property type="entry name" value="HTH_IclR"/>
    <property type="match status" value="1"/>
</dbReference>
<accession>A0A1X9MJ70</accession>
<evidence type="ECO:0000259" key="5">
    <source>
        <dbReference type="PROSITE" id="PS51078"/>
    </source>
</evidence>
<gene>
    <name evidence="6" type="primary">kipR_2</name>
    <name evidence="6" type="ORF">BkAM31D_22175</name>
</gene>
<dbReference type="AlphaFoldDB" id="A0A1X9MJ70"/>
<proteinExistence type="predicted"/>
<dbReference type="PROSITE" id="PS51078">
    <property type="entry name" value="ICLR_ED"/>
    <property type="match status" value="1"/>
</dbReference>
<keyword evidence="3" id="KW-0804">Transcription</keyword>
<evidence type="ECO:0000256" key="1">
    <source>
        <dbReference type="ARBA" id="ARBA00023015"/>
    </source>
</evidence>
<dbReference type="KEGG" id="bkw:BkAM31D_22175"/>
<dbReference type="GO" id="GO:0003677">
    <property type="term" value="F:DNA binding"/>
    <property type="evidence" value="ECO:0007669"/>
    <property type="project" value="UniProtKB-KW"/>
</dbReference>
<keyword evidence="7" id="KW-1185">Reference proteome</keyword>
<dbReference type="Gene3D" id="1.10.10.10">
    <property type="entry name" value="Winged helix-like DNA-binding domain superfamily/Winged helix DNA-binding domain"/>
    <property type="match status" value="1"/>
</dbReference>
<sequence>MQGIDRAMSVINVLRVHPDKSLSISELAKQCELPLSTMHRLLSSLLEHGLIQQEEETKKYHLGYLWLELGLQMYDTIDYVSKIRPELEALMQKVEENVYLSKPMQTDSLIIERIDSLSNNIRVYDQIGLRIPLHIGASNKVMVAHFPEEKATEIIHELVPEEEQAAFREQLTEIKQQGYAVSHGERTEGTSSVAAPIFNHFGEIHGAVSIGFVNYHLTDRRLDELLSAIIESGRKISLLLGYKG</sequence>
<keyword evidence="1" id="KW-0805">Transcription regulation</keyword>
<organism evidence="6 7">
    <name type="scientific">Halalkalibacter krulwichiae</name>
    <dbReference type="NCBI Taxonomy" id="199441"/>
    <lineage>
        <taxon>Bacteria</taxon>
        <taxon>Bacillati</taxon>
        <taxon>Bacillota</taxon>
        <taxon>Bacilli</taxon>
        <taxon>Bacillales</taxon>
        <taxon>Bacillaceae</taxon>
        <taxon>Halalkalibacter</taxon>
    </lineage>
</organism>
<dbReference type="InterPro" id="IPR036388">
    <property type="entry name" value="WH-like_DNA-bd_sf"/>
</dbReference>
<dbReference type="Proteomes" id="UP000193006">
    <property type="component" value="Chromosome"/>
</dbReference>
<dbReference type="PROSITE" id="PS51077">
    <property type="entry name" value="HTH_ICLR"/>
    <property type="match status" value="1"/>
</dbReference>
<dbReference type="GO" id="GO:0045892">
    <property type="term" value="P:negative regulation of DNA-templated transcription"/>
    <property type="evidence" value="ECO:0007669"/>
    <property type="project" value="TreeGrafter"/>
</dbReference>